<dbReference type="RefSeq" id="WP_186405680.1">
    <property type="nucleotide sequence ID" value="NZ_FLQX01000020.1"/>
</dbReference>
<protein>
    <recommendedName>
        <fullName evidence="3">CHAT domain-containing protein</fullName>
    </recommendedName>
</protein>
<evidence type="ECO:0000313" key="1">
    <source>
        <dbReference type="EMBL" id="SBT03836.1"/>
    </source>
</evidence>
<keyword evidence="2" id="KW-1185">Reference proteome</keyword>
<accession>A0A1A8XGK3</accession>
<evidence type="ECO:0008006" key="3">
    <source>
        <dbReference type="Google" id="ProtNLM"/>
    </source>
</evidence>
<name>A0A1A8XGK3_9PROT</name>
<organism evidence="1 2">
    <name type="scientific">Candidatus Accumulibacter aalborgensis</name>
    <dbReference type="NCBI Taxonomy" id="1860102"/>
    <lineage>
        <taxon>Bacteria</taxon>
        <taxon>Pseudomonadati</taxon>
        <taxon>Pseudomonadota</taxon>
        <taxon>Betaproteobacteria</taxon>
        <taxon>Candidatus Accumulibacter</taxon>
    </lineage>
</organism>
<evidence type="ECO:0000313" key="2">
    <source>
        <dbReference type="Proteomes" id="UP000199169"/>
    </source>
</evidence>
<dbReference type="Proteomes" id="UP000199169">
    <property type="component" value="Unassembled WGS sequence"/>
</dbReference>
<dbReference type="EMBL" id="FLQX01000020">
    <property type="protein sequence ID" value="SBT03836.1"/>
    <property type="molecule type" value="Genomic_DNA"/>
</dbReference>
<proteinExistence type="predicted"/>
<dbReference type="STRING" id="1860102.ACCAA_1160010"/>
<dbReference type="AlphaFoldDB" id="A0A1A8XGK3"/>
<sequence length="559" mass="62039">MMHALPFVALWLDDHAAGDTVVHLLNRDTHQTMPLPDLAANPQAVEEFLPDLARAVPPPDPAARWLLLLEPSLPQSWQRLRWEALHLAGRPLSAQALVIRKATWHSQRAITGKPARFLDLFPAAEFSFLDRFQPLILSGRLRTARASFLKRDMAATGDLIIMAHGRSHGLVDAAGNSFALPVAHPMPTRIWLLACNVDGAMDDLAQDLLGQGCRTVISATGDLSAPEMARVVEGLFAPAHLPDENRSWLARAEAAFKGAGSPLALTIWGGCDLDPTPCAPWNRMTWDNEHGNRRRPPLDDETTREEFLAAYQHATSRQAWPLTRKWMLPPLLWLAEKHDHPTMRDLSTQRGDAKSPEAIRGLISAARRVGNYAQMARYLSLGLKIPDLTVSERADYLGALANLFIDLNLPESAAAIIARHEDCLWDDPEDRYWADFKRLDWRARMEARRGRLHLALDHMTAKRRQARTDDGRELAWQLYLATWGYVAGQVPAEQAAAFADEVAQRLAGSTAQDLGQGNETVAYLLRALAAHAWATQDSAHLAVAGSWLAYAEIGNEDRG</sequence>
<gene>
    <name evidence="1" type="ORF">ACCAA_1160010</name>
</gene>
<reference evidence="1 2" key="1">
    <citation type="submission" date="2016-06" db="EMBL/GenBank/DDBJ databases">
        <authorList>
            <person name="Kjaerup R.B."/>
            <person name="Dalgaard T.S."/>
            <person name="Juul-Madsen H.R."/>
        </authorList>
    </citation>
    <scope>NUCLEOTIDE SEQUENCE [LARGE SCALE GENOMIC DNA]</scope>
    <source>
        <strain evidence="1">3</strain>
    </source>
</reference>